<accession>A0A382JWW5</accession>
<feature type="non-terminal residue" evidence="1">
    <location>
        <position position="1"/>
    </location>
</feature>
<dbReference type="EMBL" id="UINC01076156">
    <property type="protein sequence ID" value="SVC15051.1"/>
    <property type="molecule type" value="Genomic_DNA"/>
</dbReference>
<proteinExistence type="predicted"/>
<dbReference type="AlphaFoldDB" id="A0A382JWW5"/>
<reference evidence="1" key="1">
    <citation type="submission" date="2018-05" db="EMBL/GenBank/DDBJ databases">
        <authorList>
            <person name="Lanie J.A."/>
            <person name="Ng W.-L."/>
            <person name="Kazmierczak K.M."/>
            <person name="Andrzejewski T.M."/>
            <person name="Davidsen T.M."/>
            <person name="Wayne K.J."/>
            <person name="Tettelin H."/>
            <person name="Glass J.I."/>
            <person name="Rusch D."/>
            <person name="Podicherti R."/>
            <person name="Tsui H.-C.T."/>
            <person name="Winkler M.E."/>
        </authorList>
    </citation>
    <scope>NUCLEOTIDE SEQUENCE</scope>
</reference>
<name>A0A382JWW5_9ZZZZ</name>
<gene>
    <name evidence="1" type="ORF">METZ01_LOCUS267905</name>
</gene>
<sequence>CKKGAKFSSRGRLEDTDYIAEEQLSKFPKDLYAQ</sequence>
<protein>
    <submittedName>
        <fullName evidence="1">Uncharacterized protein</fullName>
    </submittedName>
</protein>
<evidence type="ECO:0000313" key="1">
    <source>
        <dbReference type="EMBL" id="SVC15051.1"/>
    </source>
</evidence>
<organism evidence="1">
    <name type="scientific">marine metagenome</name>
    <dbReference type="NCBI Taxonomy" id="408172"/>
    <lineage>
        <taxon>unclassified sequences</taxon>
        <taxon>metagenomes</taxon>
        <taxon>ecological metagenomes</taxon>
    </lineage>
</organism>